<dbReference type="GO" id="GO:0003906">
    <property type="term" value="F:DNA-(apurinic or apyrimidinic site) endonuclease activity"/>
    <property type="evidence" value="ECO:0007669"/>
    <property type="project" value="TreeGrafter"/>
</dbReference>
<dbReference type="AlphaFoldDB" id="A0A235BS79"/>
<evidence type="ECO:0000256" key="1">
    <source>
        <dbReference type="ARBA" id="ARBA00005340"/>
    </source>
</evidence>
<dbReference type="PROSITE" id="PS51432">
    <property type="entry name" value="AP_NUCLEASE_F2_4"/>
    <property type="match status" value="1"/>
</dbReference>
<keyword evidence="2 7" id="KW-0479">Metal-binding</keyword>
<dbReference type="SUPFAM" id="SSF51658">
    <property type="entry name" value="Xylose isomerase-like"/>
    <property type="match status" value="1"/>
</dbReference>
<dbReference type="GO" id="GO:0008270">
    <property type="term" value="F:zinc ion binding"/>
    <property type="evidence" value="ECO:0007669"/>
    <property type="project" value="UniProtKB-UniRule"/>
</dbReference>
<protein>
    <recommendedName>
        <fullName evidence="7">Probable endonuclease 4</fullName>
        <ecNumber evidence="7">3.1.21.2</ecNumber>
    </recommendedName>
    <alternativeName>
        <fullName evidence="7">Endodeoxyribonuclease IV</fullName>
    </alternativeName>
    <alternativeName>
        <fullName evidence="7">Endonuclease IV</fullName>
    </alternativeName>
</protein>
<dbReference type="Gene3D" id="3.20.20.150">
    <property type="entry name" value="Divalent-metal-dependent TIM barrel enzymes"/>
    <property type="match status" value="1"/>
</dbReference>
<evidence type="ECO:0000313" key="9">
    <source>
        <dbReference type="EMBL" id="OYD15032.1"/>
    </source>
</evidence>
<dbReference type="FunFam" id="3.20.20.150:FF:000001">
    <property type="entry name" value="Probable endonuclease 4"/>
    <property type="match status" value="1"/>
</dbReference>
<evidence type="ECO:0000259" key="8">
    <source>
        <dbReference type="Pfam" id="PF01261"/>
    </source>
</evidence>
<keyword evidence="5 7" id="KW-0862">Zinc</keyword>
<comment type="function">
    <text evidence="7">Endonuclease IV plays a role in DNA repair. It cleaves phosphodiester bonds at apurinic or apyrimidinic (AP) sites, generating a 3'-hydroxyl group and a 5'-terminal sugar phosphate.</text>
</comment>
<dbReference type="SMART" id="SM00518">
    <property type="entry name" value="AP2Ec"/>
    <property type="match status" value="1"/>
</dbReference>
<evidence type="ECO:0000256" key="4">
    <source>
        <dbReference type="ARBA" id="ARBA00022801"/>
    </source>
</evidence>
<evidence type="ECO:0000256" key="3">
    <source>
        <dbReference type="ARBA" id="ARBA00022763"/>
    </source>
</evidence>
<dbReference type="GO" id="GO:0003677">
    <property type="term" value="F:DNA binding"/>
    <property type="evidence" value="ECO:0007669"/>
    <property type="project" value="InterPro"/>
</dbReference>
<comment type="similarity">
    <text evidence="1 7">Belongs to the AP endonuclease 2 family.</text>
</comment>
<evidence type="ECO:0000256" key="5">
    <source>
        <dbReference type="ARBA" id="ARBA00022833"/>
    </source>
</evidence>
<dbReference type="PANTHER" id="PTHR21445">
    <property type="entry name" value="ENDONUCLEASE IV ENDODEOXYRIBONUCLEASE IV"/>
    <property type="match status" value="1"/>
</dbReference>
<accession>A0A235BS79</accession>
<comment type="catalytic activity">
    <reaction evidence="7">
        <text>Endonucleolytic cleavage to 5'-phosphooligonucleotide end-products.</text>
        <dbReference type="EC" id="3.1.21.2"/>
    </reaction>
</comment>
<proteinExistence type="inferred from homology"/>
<reference evidence="9 10" key="1">
    <citation type="submission" date="2017-07" db="EMBL/GenBank/DDBJ databases">
        <title>Recovery of genomes from metagenomes via a dereplication, aggregation, and scoring strategy.</title>
        <authorList>
            <person name="Sieber C.M."/>
            <person name="Probst A.J."/>
            <person name="Sharrar A."/>
            <person name="Thomas B.C."/>
            <person name="Hess M."/>
            <person name="Tringe S.G."/>
            <person name="Banfield J.F."/>
        </authorList>
    </citation>
    <scope>NUCLEOTIDE SEQUENCE [LARGE SCALE GENOMIC DNA]</scope>
    <source>
        <strain evidence="9">JGI_Cruoil_03_51_56</strain>
    </source>
</reference>
<feature type="domain" description="Xylose isomerase-like TIM barrel" evidence="8">
    <location>
        <begin position="21"/>
        <end position="262"/>
    </location>
</feature>
<dbReference type="CDD" id="cd00019">
    <property type="entry name" value="AP2Ec"/>
    <property type="match status" value="1"/>
</dbReference>
<feature type="binding site" evidence="7">
    <location>
        <position position="106"/>
    </location>
    <ligand>
        <name>Zn(2+)</name>
        <dbReference type="ChEBI" id="CHEBI:29105"/>
        <label>1</label>
    </ligand>
</feature>
<comment type="caution">
    <text evidence="9">The sequence shown here is derived from an EMBL/GenBank/DDBJ whole genome shotgun (WGS) entry which is preliminary data.</text>
</comment>
<dbReference type="GO" id="GO:0008081">
    <property type="term" value="F:phosphoric diester hydrolase activity"/>
    <property type="evidence" value="ECO:0007669"/>
    <property type="project" value="TreeGrafter"/>
</dbReference>
<evidence type="ECO:0000256" key="6">
    <source>
        <dbReference type="ARBA" id="ARBA00023204"/>
    </source>
</evidence>
<keyword evidence="4 7" id="KW-0378">Hydrolase</keyword>
<dbReference type="InterPro" id="IPR013022">
    <property type="entry name" value="Xyl_isomerase-like_TIM-brl"/>
</dbReference>
<dbReference type="Pfam" id="PF01261">
    <property type="entry name" value="AP_endonuc_2"/>
    <property type="match status" value="1"/>
</dbReference>
<feature type="binding site" evidence="7">
    <location>
        <position position="142"/>
    </location>
    <ligand>
        <name>Zn(2+)</name>
        <dbReference type="ChEBI" id="CHEBI:29105"/>
        <label>1</label>
    </ligand>
</feature>
<keyword evidence="3 7" id="KW-0227">DNA damage</keyword>
<feature type="binding site" evidence="7">
    <location>
        <position position="258"/>
    </location>
    <ligand>
        <name>Zn(2+)</name>
        <dbReference type="ChEBI" id="CHEBI:29105"/>
        <label>2</label>
    </ligand>
</feature>
<dbReference type="PROSITE" id="PS00731">
    <property type="entry name" value="AP_NUCLEASE_F2_3"/>
    <property type="match status" value="1"/>
</dbReference>
<feature type="binding site" evidence="7">
    <location>
        <position position="176"/>
    </location>
    <ligand>
        <name>Zn(2+)</name>
        <dbReference type="ChEBI" id="CHEBI:29105"/>
        <label>2</label>
    </ligand>
</feature>
<dbReference type="EMBL" id="NOZP01000129">
    <property type="protein sequence ID" value="OYD15032.1"/>
    <property type="molecule type" value="Genomic_DNA"/>
</dbReference>
<feature type="binding site" evidence="7">
    <location>
        <position position="228"/>
    </location>
    <ligand>
        <name>Zn(2+)</name>
        <dbReference type="ChEBI" id="CHEBI:29105"/>
        <label>3</label>
    </ligand>
</feature>
<feature type="binding site" evidence="7">
    <location>
        <position position="142"/>
    </location>
    <ligand>
        <name>Zn(2+)</name>
        <dbReference type="ChEBI" id="CHEBI:29105"/>
        <label>2</label>
    </ligand>
</feature>
<dbReference type="InterPro" id="IPR018246">
    <property type="entry name" value="AP_endonuc_F2_Zn_BS"/>
</dbReference>
<dbReference type="GO" id="GO:0008833">
    <property type="term" value="F:deoxyribonuclease IV (phage-T4-induced) activity"/>
    <property type="evidence" value="ECO:0007669"/>
    <property type="project" value="UniProtKB-UniRule"/>
</dbReference>
<evidence type="ECO:0000256" key="2">
    <source>
        <dbReference type="ARBA" id="ARBA00022723"/>
    </source>
</evidence>
<evidence type="ECO:0000256" key="7">
    <source>
        <dbReference type="HAMAP-Rule" id="MF_00152"/>
    </source>
</evidence>
<keyword evidence="7" id="KW-0255">Endonuclease</keyword>
<dbReference type="InterPro" id="IPR001719">
    <property type="entry name" value="AP_endonuc_2"/>
</dbReference>
<feature type="binding site" evidence="7">
    <location>
        <position position="213"/>
    </location>
    <ligand>
        <name>Zn(2+)</name>
        <dbReference type="ChEBI" id="CHEBI:29105"/>
        <label>2</label>
    </ligand>
</feature>
<dbReference type="HAMAP" id="MF_00152">
    <property type="entry name" value="Nfo"/>
    <property type="match status" value="1"/>
</dbReference>
<gene>
    <name evidence="7" type="primary">nfo</name>
    <name evidence="9" type="ORF">CH330_06845</name>
</gene>
<dbReference type="NCBIfam" id="TIGR00587">
    <property type="entry name" value="nfo"/>
    <property type="match status" value="1"/>
</dbReference>
<feature type="binding site" evidence="7">
    <location>
        <position position="69"/>
    </location>
    <ligand>
        <name>Zn(2+)</name>
        <dbReference type="ChEBI" id="CHEBI:29105"/>
        <label>1</label>
    </ligand>
</feature>
<organism evidence="9 10">
    <name type="scientific">candidate division WOR-3 bacterium JGI_Cruoil_03_51_56</name>
    <dbReference type="NCBI Taxonomy" id="1973747"/>
    <lineage>
        <taxon>Bacteria</taxon>
        <taxon>Bacteria division WOR-3</taxon>
    </lineage>
</organism>
<keyword evidence="6 7" id="KW-0234">DNA repair</keyword>
<dbReference type="InterPro" id="IPR036237">
    <property type="entry name" value="Xyl_isomerase-like_sf"/>
</dbReference>
<sequence length="279" mass="31586">MEQVKFGFHISIAGGLSRVCARAENLQCETIQIFTRSPRAWKLTPLDEYEVNSFVQNIRDSGIAPVFVHAPYLPNLAGSDVVRSVDAIVADAQRCYRLKVNYLIVHVGRAKGASQIQAIRRVAQNINRVLERMPESVMLLLENTAGMGSEIGYRFEHIRDIMEQLEDSDRVGVVLDTAHLFEAGYDLRTKKGLDETLSCFDRTVGMSRLRLLHLNDSVTELGSRIDRHWHIGKGRIGLRGFRGVVNHTLLRRLPGIMETPRKSYMDDISNMKTIRSLVK</sequence>
<feature type="binding site" evidence="7">
    <location>
        <position position="179"/>
    </location>
    <ligand>
        <name>Zn(2+)</name>
        <dbReference type="ChEBI" id="CHEBI:29105"/>
        <label>3</label>
    </ligand>
</feature>
<evidence type="ECO:0000313" key="10">
    <source>
        <dbReference type="Proteomes" id="UP000215559"/>
    </source>
</evidence>
<dbReference type="GO" id="GO:0006284">
    <property type="term" value="P:base-excision repair"/>
    <property type="evidence" value="ECO:0007669"/>
    <property type="project" value="TreeGrafter"/>
</dbReference>
<comment type="cofactor">
    <cofactor evidence="7">
        <name>Zn(2+)</name>
        <dbReference type="ChEBI" id="CHEBI:29105"/>
    </cofactor>
    <text evidence="7">Binds 3 Zn(2+) ions.</text>
</comment>
<name>A0A235BS79_UNCW3</name>
<dbReference type="Proteomes" id="UP000215559">
    <property type="component" value="Unassembled WGS sequence"/>
</dbReference>
<feature type="binding site" evidence="7">
    <location>
        <position position="226"/>
    </location>
    <ligand>
        <name>Zn(2+)</name>
        <dbReference type="ChEBI" id="CHEBI:29105"/>
        <label>3</label>
    </ligand>
</feature>
<keyword evidence="7" id="KW-0540">Nuclease</keyword>
<dbReference type="PANTHER" id="PTHR21445:SF0">
    <property type="entry name" value="APURINIC-APYRIMIDINIC ENDONUCLEASE"/>
    <property type="match status" value="1"/>
</dbReference>
<dbReference type="EC" id="3.1.21.2" evidence="7"/>